<organism evidence="11 12">
    <name type="scientific">Clostridium estertheticum</name>
    <dbReference type="NCBI Taxonomy" id="238834"/>
    <lineage>
        <taxon>Bacteria</taxon>
        <taxon>Bacillati</taxon>
        <taxon>Bacillota</taxon>
        <taxon>Clostridia</taxon>
        <taxon>Eubacteriales</taxon>
        <taxon>Clostridiaceae</taxon>
        <taxon>Clostridium</taxon>
    </lineage>
</organism>
<proteinExistence type="inferred from homology"/>
<dbReference type="EC" id="2.10.1.1" evidence="4 9"/>
<comment type="cofactor">
    <cofactor evidence="9">
        <name>Mg(2+)</name>
        <dbReference type="ChEBI" id="CHEBI:18420"/>
    </cofactor>
</comment>
<sequence length="405" mass="43316">MKHNLDFEYGRDLLINLCTTLPTEEISISESVDRVLAEDIRAVTDVPPFDRSPYDGYAFFASDTTYASQDRPVTLRILEEVAAGSVPTQSVVEGTAIKILTGAPVPIGADAIVKYEDTNFSKDEVTLYGSVSVGSNIVPAGEDVKAGDLLAEKGTVIDPSLVGVLAAQGILTPLVYRQPMIGILSTGNELLNAEDAPSLGKIHDINRYALEAACLHAGALPVFLGCAKDIEEDIRFVIEKGLDSCDMIISTGGVCVGDYDRTPAALELLGAEIMVRDLFLKPGGACIYARKGGKMICCLSGNTASSMTNFYAVTIPLIRKLSGRSRTVSVTTYITLANDFPKRSPKTRLLRGKLELDSGQIRMRIPENQKNGVLHSMIGCNVLAVVPAGSQALAKGTVLKAYLID</sequence>
<evidence type="ECO:0000313" key="12">
    <source>
        <dbReference type="Proteomes" id="UP001164733"/>
    </source>
</evidence>
<dbReference type="GO" id="GO:0046872">
    <property type="term" value="F:metal ion binding"/>
    <property type="evidence" value="ECO:0007669"/>
    <property type="project" value="UniProtKB-UniRule"/>
</dbReference>
<dbReference type="PANTHER" id="PTHR10192">
    <property type="entry name" value="MOLYBDOPTERIN BIOSYNTHESIS PROTEIN"/>
    <property type="match status" value="1"/>
</dbReference>
<comment type="pathway">
    <text evidence="2 9">Cofactor biosynthesis; molybdopterin biosynthesis.</text>
</comment>
<accession>A0AA47EFL2</accession>
<dbReference type="InterPro" id="IPR001453">
    <property type="entry name" value="MoaB/Mog_dom"/>
</dbReference>
<keyword evidence="9" id="KW-0479">Metal-binding</keyword>
<dbReference type="Pfam" id="PF03453">
    <property type="entry name" value="MoeA_N"/>
    <property type="match status" value="1"/>
</dbReference>
<evidence type="ECO:0000256" key="3">
    <source>
        <dbReference type="ARBA" id="ARBA00010763"/>
    </source>
</evidence>
<protein>
    <recommendedName>
        <fullName evidence="5 9">Molybdopterin molybdenumtransferase</fullName>
        <ecNumber evidence="4 9">2.10.1.1</ecNumber>
    </recommendedName>
</protein>
<keyword evidence="9" id="KW-0808">Transferase</keyword>
<dbReference type="CDD" id="cd00887">
    <property type="entry name" value="MoeA"/>
    <property type="match status" value="1"/>
</dbReference>
<dbReference type="InterPro" id="IPR038987">
    <property type="entry name" value="MoeA-like"/>
</dbReference>
<dbReference type="InterPro" id="IPR005110">
    <property type="entry name" value="MoeA_linker/N"/>
</dbReference>
<dbReference type="Proteomes" id="UP001164733">
    <property type="component" value="Chromosome"/>
</dbReference>
<dbReference type="EMBL" id="CP086239">
    <property type="protein sequence ID" value="WAG59308.1"/>
    <property type="molecule type" value="Genomic_DNA"/>
</dbReference>
<comment type="similarity">
    <text evidence="3 9">Belongs to the MoeA family.</text>
</comment>
<dbReference type="GO" id="GO:0006777">
    <property type="term" value="P:Mo-molybdopterin cofactor biosynthetic process"/>
    <property type="evidence" value="ECO:0007669"/>
    <property type="project" value="UniProtKB-UniRule"/>
</dbReference>
<evidence type="ECO:0000256" key="4">
    <source>
        <dbReference type="ARBA" id="ARBA00013269"/>
    </source>
</evidence>
<evidence type="ECO:0000313" key="11">
    <source>
        <dbReference type="EMBL" id="WAG59308.1"/>
    </source>
</evidence>
<evidence type="ECO:0000256" key="5">
    <source>
        <dbReference type="ARBA" id="ARBA00021108"/>
    </source>
</evidence>
<evidence type="ECO:0000256" key="9">
    <source>
        <dbReference type="RuleBase" id="RU365090"/>
    </source>
</evidence>
<keyword evidence="6 9" id="KW-0500">Molybdenum</keyword>
<evidence type="ECO:0000256" key="6">
    <source>
        <dbReference type="ARBA" id="ARBA00022505"/>
    </source>
</evidence>
<keyword evidence="7 9" id="KW-0501">Molybdenum cofactor biosynthesis</keyword>
<dbReference type="GO" id="GO:0005829">
    <property type="term" value="C:cytosol"/>
    <property type="evidence" value="ECO:0007669"/>
    <property type="project" value="TreeGrafter"/>
</dbReference>
<dbReference type="SMART" id="SM00852">
    <property type="entry name" value="MoCF_biosynth"/>
    <property type="match status" value="1"/>
</dbReference>
<comment type="catalytic activity">
    <reaction evidence="8">
        <text>adenylyl-molybdopterin + molybdate = Mo-molybdopterin + AMP + H(+)</text>
        <dbReference type="Rhea" id="RHEA:35047"/>
        <dbReference type="ChEBI" id="CHEBI:15378"/>
        <dbReference type="ChEBI" id="CHEBI:36264"/>
        <dbReference type="ChEBI" id="CHEBI:62727"/>
        <dbReference type="ChEBI" id="CHEBI:71302"/>
        <dbReference type="ChEBI" id="CHEBI:456215"/>
        <dbReference type="EC" id="2.10.1.1"/>
    </reaction>
</comment>
<gene>
    <name evidence="11" type="ORF">LL038_16895</name>
</gene>
<keyword evidence="9" id="KW-0460">Magnesium</keyword>
<reference evidence="11" key="1">
    <citation type="submission" date="2021-11" db="EMBL/GenBank/DDBJ databases">
        <title>Clostridia strains as spoilage organisms.</title>
        <authorList>
            <person name="Wambui J."/>
            <person name="Stevens M.J.A."/>
            <person name="Stephan R."/>
        </authorList>
    </citation>
    <scope>NUCLEOTIDE SEQUENCE</scope>
    <source>
        <strain evidence="11">CF009</strain>
    </source>
</reference>
<dbReference type="PANTHER" id="PTHR10192:SF5">
    <property type="entry name" value="GEPHYRIN"/>
    <property type="match status" value="1"/>
</dbReference>
<dbReference type="RefSeq" id="WP_216124951.1">
    <property type="nucleotide sequence ID" value="NZ_CP086239.1"/>
</dbReference>
<feature type="domain" description="MoaB/Mog" evidence="10">
    <location>
        <begin position="182"/>
        <end position="320"/>
    </location>
</feature>
<dbReference type="AlphaFoldDB" id="A0AA47EFL2"/>
<dbReference type="Pfam" id="PF00994">
    <property type="entry name" value="MoCF_biosynth"/>
    <property type="match status" value="1"/>
</dbReference>
<comment type="function">
    <text evidence="1 9">Catalyzes the insertion of molybdate into adenylated molybdopterin with the concomitant release of AMP.</text>
</comment>
<dbReference type="FunFam" id="2.170.190.11:FF:000001">
    <property type="entry name" value="Molybdopterin molybdenumtransferase"/>
    <property type="match status" value="1"/>
</dbReference>
<dbReference type="InterPro" id="IPR005111">
    <property type="entry name" value="MoeA_C_domain_IV"/>
</dbReference>
<dbReference type="GO" id="GO:0061599">
    <property type="term" value="F:molybdopterin molybdotransferase activity"/>
    <property type="evidence" value="ECO:0007669"/>
    <property type="project" value="UniProtKB-UniRule"/>
</dbReference>
<evidence type="ECO:0000259" key="10">
    <source>
        <dbReference type="SMART" id="SM00852"/>
    </source>
</evidence>
<evidence type="ECO:0000256" key="1">
    <source>
        <dbReference type="ARBA" id="ARBA00002901"/>
    </source>
</evidence>
<name>A0AA47EFL2_9CLOT</name>
<evidence type="ECO:0000256" key="8">
    <source>
        <dbReference type="ARBA" id="ARBA00047317"/>
    </source>
</evidence>
<dbReference type="Pfam" id="PF03454">
    <property type="entry name" value="MoeA_C"/>
    <property type="match status" value="1"/>
</dbReference>
<dbReference type="NCBIfam" id="NF045515">
    <property type="entry name" value="Glp_gephyrin"/>
    <property type="match status" value="1"/>
</dbReference>
<evidence type="ECO:0000256" key="7">
    <source>
        <dbReference type="ARBA" id="ARBA00023150"/>
    </source>
</evidence>
<evidence type="ECO:0000256" key="2">
    <source>
        <dbReference type="ARBA" id="ARBA00005046"/>
    </source>
</evidence>